<dbReference type="InterPro" id="IPR024079">
    <property type="entry name" value="MetalloPept_cat_dom_sf"/>
</dbReference>
<reference evidence="2 3" key="1">
    <citation type="submission" date="2019-04" db="EMBL/GenBank/DDBJ databases">
        <title>Friends and foes A comparative genomics study of 23 Aspergillus species from section Flavi.</title>
        <authorList>
            <consortium name="DOE Joint Genome Institute"/>
            <person name="Kjaerbolling I."/>
            <person name="Vesth T."/>
            <person name="Frisvad J.C."/>
            <person name="Nybo J.L."/>
            <person name="Theobald S."/>
            <person name="Kildgaard S."/>
            <person name="Isbrandt T."/>
            <person name="Kuo A."/>
            <person name="Sato A."/>
            <person name="Lyhne E.K."/>
            <person name="Kogle M.E."/>
            <person name="Wiebenga A."/>
            <person name="Kun R.S."/>
            <person name="Lubbers R.J."/>
            <person name="Makela M.R."/>
            <person name="Barry K."/>
            <person name="Chovatia M."/>
            <person name="Clum A."/>
            <person name="Daum C."/>
            <person name="Haridas S."/>
            <person name="He G."/>
            <person name="LaButti K."/>
            <person name="Lipzen A."/>
            <person name="Mondo S."/>
            <person name="Riley R."/>
            <person name="Salamov A."/>
            <person name="Simmons B.A."/>
            <person name="Magnuson J.K."/>
            <person name="Henrissat B."/>
            <person name="Mortensen U.H."/>
            <person name="Larsen T.O."/>
            <person name="Devries R.P."/>
            <person name="Grigoriev I.V."/>
            <person name="Machida M."/>
            <person name="Baker S.E."/>
            <person name="Andersen M.R."/>
        </authorList>
    </citation>
    <scope>NUCLEOTIDE SEQUENCE [LARGE SCALE GENOMIC DNA]</scope>
    <source>
        <strain evidence="2 3">CBS 151.66</strain>
    </source>
</reference>
<keyword evidence="2" id="KW-0378">Hydrolase</keyword>
<dbReference type="InterPro" id="IPR037221">
    <property type="entry name" value="H-type_lectin_dom_sf"/>
</dbReference>
<dbReference type="InterPro" id="IPR001506">
    <property type="entry name" value="Peptidase_M12A"/>
</dbReference>
<dbReference type="GO" id="GO:0030247">
    <property type="term" value="F:polysaccharide binding"/>
    <property type="evidence" value="ECO:0007669"/>
    <property type="project" value="TreeGrafter"/>
</dbReference>
<dbReference type="GO" id="GO:0046871">
    <property type="term" value="F:N-acetylgalactosamine binding"/>
    <property type="evidence" value="ECO:0007669"/>
    <property type="project" value="TreeGrafter"/>
</dbReference>
<dbReference type="PANTHER" id="PTHR46938">
    <property type="entry name" value="DISCOIDIN-1 SUBUNIT A-RELATED-RELATED"/>
    <property type="match status" value="1"/>
</dbReference>
<sequence length="521" mass="59111">MAANPKICLELLPPGDDSALPQSNLRVPRLGSGPPELALDISAYWRPGKQLHVRFLSGTEYVKEKVRFFAQQWERHARIDFIFDDSPNAEIRVDFVPHAGSWSYLGRHNLQIPADQPTMNFGWFDENSTDEEFSRTTLHEFGHALGLLHEHMSPAANIPWDRDKVYRYYMGPPNNWTRAQVDQNLFHRYDPSTARYSRFDPYSIMLYRIPNELTIGDFESPNNVVLSQTDKTFIGILYPRQTRDVGRFSTQTIRPSLNPRSLNSMTVDFNVAYPEPPSIAVGLTELDTSKDTNIRIKVYAERITNSGFIIHTDTWADTVLYSAGAAWFEVASTDTEFQLGDFDTLELHPWNEAQQQHKKHIVFKRSYTEPPKVVVWLQGLDMDKHKDWRIAAHASNITTEGFDIHLDTWDDSILYSGAISWIAYPATKAGIASGLIDSSSSPDRSCQCLNCRKGGEVIFPQGTFDRAPEVFLALKSFNFGNQHNLRLRAEAVNVTKDGFQWKVEALGDSDLKGAGVSYLAI</sequence>
<keyword evidence="2" id="KW-0645">Protease</keyword>
<proteinExistence type="predicted"/>
<feature type="domain" description="Peptidase metallopeptidase" evidence="1">
    <location>
        <begin position="41"/>
        <end position="185"/>
    </location>
</feature>
<keyword evidence="2" id="KW-0482">Metalloprotease</keyword>
<dbReference type="GO" id="GO:0070492">
    <property type="term" value="F:oligosaccharide binding"/>
    <property type="evidence" value="ECO:0007669"/>
    <property type="project" value="TreeGrafter"/>
</dbReference>
<evidence type="ECO:0000313" key="3">
    <source>
        <dbReference type="Proteomes" id="UP000326565"/>
    </source>
</evidence>
<gene>
    <name evidence="2" type="ORF">BDV29DRAFT_163833</name>
</gene>
<accession>A0A5N5WHR1</accession>
<dbReference type="GO" id="GO:0008270">
    <property type="term" value="F:zinc ion binding"/>
    <property type="evidence" value="ECO:0007669"/>
    <property type="project" value="InterPro"/>
</dbReference>
<dbReference type="OrthoDB" id="291007at2759"/>
<dbReference type="GO" id="GO:0004222">
    <property type="term" value="F:metalloendopeptidase activity"/>
    <property type="evidence" value="ECO:0007669"/>
    <property type="project" value="InterPro"/>
</dbReference>
<dbReference type="AlphaFoldDB" id="A0A5N5WHR1"/>
<dbReference type="InterPro" id="IPR019019">
    <property type="entry name" value="H-type_lectin_domain"/>
</dbReference>
<keyword evidence="3" id="KW-1185">Reference proteome</keyword>
<dbReference type="Pfam" id="PF01400">
    <property type="entry name" value="Astacin"/>
    <property type="match status" value="1"/>
</dbReference>
<dbReference type="SUPFAM" id="SSF141086">
    <property type="entry name" value="Agglutinin HPA-like"/>
    <property type="match status" value="3"/>
</dbReference>
<dbReference type="Pfam" id="PF09458">
    <property type="entry name" value="H_lectin"/>
    <property type="match status" value="3"/>
</dbReference>
<name>A0A5N5WHR1_9EURO</name>
<dbReference type="GO" id="GO:0006508">
    <property type="term" value="P:proteolysis"/>
    <property type="evidence" value="ECO:0007669"/>
    <property type="project" value="UniProtKB-KW"/>
</dbReference>
<organism evidence="2 3">
    <name type="scientific">Aspergillus leporis</name>
    <dbReference type="NCBI Taxonomy" id="41062"/>
    <lineage>
        <taxon>Eukaryota</taxon>
        <taxon>Fungi</taxon>
        <taxon>Dikarya</taxon>
        <taxon>Ascomycota</taxon>
        <taxon>Pezizomycotina</taxon>
        <taxon>Eurotiomycetes</taxon>
        <taxon>Eurotiomycetidae</taxon>
        <taxon>Eurotiales</taxon>
        <taxon>Aspergillaceae</taxon>
        <taxon>Aspergillus</taxon>
        <taxon>Aspergillus subgen. Circumdati</taxon>
    </lineage>
</organism>
<dbReference type="GO" id="GO:0009986">
    <property type="term" value="C:cell surface"/>
    <property type="evidence" value="ECO:0007669"/>
    <property type="project" value="TreeGrafter"/>
</dbReference>
<dbReference type="GO" id="GO:0098636">
    <property type="term" value="C:protein complex involved in cell adhesion"/>
    <property type="evidence" value="ECO:0007669"/>
    <property type="project" value="TreeGrafter"/>
</dbReference>
<dbReference type="CDD" id="cd04327">
    <property type="entry name" value="ZnMc_MMP_like_3"/>
    <property type="match status" value="1"/>
</dbReference>
<dbReference type="SMART" id="SM00235">
    <property type="entry name" value="ZnMc"/>
    <property type="match status" value="1"/>
</dbReference>
<dbReference type="Proteomes" id="UP000326565">
    <property type="component" value="Unassembled WGS sequence"/>
</dbReference>
<dbReference type="InterPro" id="IPR052487">
    <property type="entry name" value="Galactose-binding_lectin"/>
</dbReference>
<dbReference type="EMBL" id="ML732625">
    <property type="protein sequence ID" value="KAB8067057.1"/>
    <property type="molecule type" value="Genomic_DNA"/>
</dbReference>
<protein>
    <submittedName>
        <fullName evidence="2">Metalloprotease</fullName>
    </submittedName>
</protein>
<dbReference type="SUPFAM" id="SSF55486">
    <property type="entry name" value="Metalloproteases ('zincins'), catalytic domain"/>
    <property type="match status" value="1"/>
</dbReference>
<dbReference type="Gene3D" id="2.60.40.2080">
    <property type="match status" value="3"/>
</dbReference>
<dbReference type="GO" id="GO:0098609">
    <property type="term" value="P:cell-cell adhesion"/>
    <property type="evidence" value="ECO:0007669"/>
    <property type="project" value="TreeGrafter"/>
</dbReference>
<evidence type="ECO:0000313" key="2">
    <source>
        <dbReference type="EMBL" id="KAB8067057.1"/>
    </source>
</evidence>
<evidence type="ECO:0000259" key="1">
    <source>
        <dbReference type="SMART" id="SM00235"/>
    </source>
</evidence>
<dbReference type="InterPro" id="IPR006026">
    <property type="entry name" value="Peptidase_Metallo"/>
</dbReference>
<dbReference type="Gene3D" id="3.40.390.10">
    <property type="entry name" value="Collagenase (Catalytic Domain)"/>
    <property type="match status" value="1"/>
</dbReference>